<accession>A0A4R4YV94</accession>
<evidence type="ECO:0000259" key="1">
    <source>
        <dbReference type="Pfam" id="PF14472"/>
    </source>
</evidence>
<name>A0A4R4YV94_9ACTN</name>
<gene>
    <name evidence="2" type="ORF">E1263_32355</name>
</gene>
<comment type="caution">
    <text evidence="2">The sequence shown here is derived from an EMBL/GenBank/DDBJ whole genome shotgun (WGS) entry which is preliminary data.</text>
</comment>
<dbReference type="InterPro" id="IPR027860">
    <property type="entry name" value="DUF4429"/>
</dbReference>
<organism evidence="2 3">
    <name type="scientific">Kribbella antibiotica</name>
    <dbReference type="NCBI Taxonomy" id="190195"/>
    <lineage>
        <taxon>Bacteria</taxon>
        <taxon>Bacillati</taxon>
        <taxon>Actinomycetota</taxon>
        <taxon>Actinomycetes</taxon>
        <taxon>Propionibacteriales</taxon>
        <taxon>Kribbellaceae</taxon>
        <taxon>Kribbella</taxon>
    </lineage>
</organism>
<reference evidence="2 3" key="1">
    <citation type="submission" date="2019-03" db="EMBL/GenBank/DDBJ databases">
        <title>Draft genome sequences of novel Actinobacteria.</title>
        <authorList>
            <person name="Sahin N."/>
            <person name="Ay H."/>
            <person name="Saygin H."/>
        </authorList>
    </citation>
    <scope>NUCLEOTIDE SEQUENCE [LARGE SCALE GENOMIC DNA]</scope>
    <source>
        <strain evidence="2 3">JCM 13523</strain>
    </source>
</reference>
<dbReference type="AlphaFoldDB" id="A0A4R4YV94"/>
<dbReference type="Pfam" id="PF14472">
    <property type="entry name" value="DUF4429"/>
    <property type="match status" value="1"/>
</dbReference>
<evidence type="ECO:0000313" key="3">
    <source>
        <dbReference type="Proteomes" id="UP000295124"/>
    </source>
</evidence>
<dbReference type="Proteomes" id="UP000295124">
    <property type="component" value="Unassembled WGS sequence"/>
</dbReference>
<keyword evidence="3" id="KW-1185">Reference proteome</keyword>
<sequence>MRLQTNHGTLEWDGAGTIRVQYDGPLGERVIPVEALSAVRVSAVLEFELREHADPLLSVSGGAYQSIYQFEVADLAAAERLASEIRIARARRAVPETAAPTWLVAPPLAADALEGKDATVAVANGLLMFAYPWSASRRKKADGNPRSIALIDIVGVEWRPCVGRRSGFVRVSTARTPIDRPRPKHDPAAVRTAVEGETDALFFAARLLTRIQP</sequence>
<dbReference type="RefSeq" id="WP_132174331.1">
    <property type="nucleotide sequence ID" value="NZ_SMKX01000132.1"/>
</dbReference>
<protein>
    <submittedName>
        <fullName evidence="2">DUF4429 domain-containing protein</fullName>
    </submittedName>
</protein>
<feature type="domain" description="DUF4429" evidence="1">
    <location>
        <begin position="129"/>
        <end position="207"/>
    </location>
</feature>
<evidence type="ECO:0000313" key="2">
    <source>
        <dbReference type="EMBL" id="TDD49301.1"/>
    </source>
</evidence>
<dbReference type="EMBL" id="SMKX01000132">
    <property type="protein sequence ID" value="TDD49301.1"/>
    <property type="molecule type" value="Genomic_DNA"/>
</dbReference>
<proteinExistence type="predicted"/>
<dbReference type="OrthoDB" id="3698908at2"/>